<comment type="similarity">
    <text evidence="2">Belongs to the ABC transporter superfamily.</text>
</comment>
<dbReference type="SUPFAM" id="SSF52540">
    <property type="entry name" value="P-loop containing nucleoside triphosphate hydrolases"/>
    <property type="match status" value="1"/>
</dbReference>
<dbReference type="InterPro" id="IPR050319">
    <property type="entry name" value="ABC_transp_ATP-bind"/>
</dbReference>
<dbReference type="GO" id="GO:0005524">
    <property type="term" value="F:ATP binding"/>
    <property type="evidence" value="ECO:0007669"/>
    <property type="project" value="UniProtKB-KW"/>
</dbReference>
<proteinExistence type="inferred from homology"/>
<evidence type="ECO:0000313" key="8">
    <source>
        <dbReference type="Proteomes" id="UP000184292"/>
    </source>
</evidence>
<dbReference type="NCBIfam" id="TIGR01727">
    <property type="entry name" value="oligo_HPY"/>
    <property type="match status" value="1"/>
</dbReference>
<reference evidence="7 8" key="1">
    <citation type="submission" date="2016-11" db="EMBL/GenBank/DDBJ databases">
        <authorList>
            <person name="Jaros S."/>
            <person name="Januszkiewicz K."/>
            <person name="Wedrychowicz H."/>
        </authorList>
    </citation>
    <scope>NUCLEOTIDE SEQUENCE [LARGE SCALE GENOMIC DNA]</scope>
    <source>
        <strain evidence="7 8">DSM 100565</strain>
    </source>
</reference>
<dbReference type="GO" id="GO:0055085">
    <property type="term" value="P:transmembrane transport"/>
    <property type="evidence" value="ECO:0007669"/>
    <property type="project" value="UniProtKB-ARBA"/>
</dbReference>
<keyword evidence="5 7" id="KW-0067">ATP-binding</keyword>
<dbReference type="STRING" id="1447782.SAMN05444417_0808"/>
<evidence type="ECO:0000256" key="2">
    <source>
        <dbReference type="ARBA" id="ARBA00005417"/>
    </source>
</evidence>
<keyword evidence="4" id="KW-0547">Nucleotide-binding</keyword>
<dbReference type="PROSITE" id="PS00211">
    <property type="entry name" value="ABC_TRANSPORTER_1"/>
    <property type="match status" value="1"/>
</dbReference>
<dbReference type="FunFam" id="3.40.50.300:FF:000016">
    <property type="entry name" value="Oligopeptide ABC transporter ATP-binding component"/>
    <property type="match status" value="1"/>
</dbReference>
<dbReference type="GO" id="GO:0005886">
    <property type="term" value="C:plasma membrane"/>
    <property type="evidence" value="ECO:0007669"/>
    <property type="project" value="UniProtKB-SubCell"/>
</dbReference>
<accession>A0A1M6BR75</accession>
<dbReference type="PROSITE" id="PS50893">
    <property type="entry name" value="ABC_TRANSPORTER_2"/>
    <property type="match status" value="1"/>
</dbReference>
<organism evidence="7 8">
    <name type="scientific">Wenxinia saemankumensis</name>
    <dbReference type="NCBI Taxonomy" id="1447782"/>
    <lineage>
        <taxon>Bacteria</taxon>
        <taxon>Pseudomonadati</taxon>
        <taxon>Pseudomonadota</taxon>
        <taxon>Alphaproteobacteria</taxon>
        <taxon>Rhodobacterales</taxon>
        <taxon>Roseobacteraceae</taxon>
        <taxon>Wenxinia</taxon>
    </lineage>
</organism>
<dbReference type="GO" id="GO:0015833">
    <property type="term" value="P:peptide transport"/>
    <property type="evidence" value="ECO:0007669"/>
    <property type="project" value="InterPro"/>
</dbReference>
<comment type="subcellular location">
    <subcellularLocation>
        <location evidence="1">Cell inner membrane</location>
        <topology evidence="1">Peripheral membrane protein</topology>
    </subcellularLocation>
</comment>
<evidence type="ECO:0000256" key="4">
    <source>
        <dbReference type="ARBA" id="ARBA00022741"/>
    </source>
</evidence>
<evidence type="ECO:0000256" key="3">
    <source>
        <dbReference type="ARBA" id="ARBA00022448"/>
    </source>
</evidence>
<dbReference type="InterPro" id="IPR003439">
    <property type="entry name" value="ABC_transporter-like_ATP-bd"/>
</dbReference>
<dbReference type="EMBL" id="FQYO01000002">
    <property type="protein sequence ID" value="SHI51201.1"/>
    <property type="molecule type" value="Genomic_DNA"/>
</dbReference>
<gene>
    <name evidence="7" type="ORF">SAMN05444417_0808</name>
</gene>
<dbReference type="Pfam" id="PF00005">
    <property type="entry name" value="ABC_tran"/>
    <property type="match status" value="1"/>
</dbReference>
<dbReference type="CDD" id="cd03257">
    <property type="entry name" value="ABC_NikE_OppD_transporters"/>
    <property type="match status" value="1"/>
</dbReference>
<dbReference type="Gene3D" id="3.40.50.300">
    <property type="entry name" value="P-loop containing nucleotide triphosphate hydrolases"/>
    <property type="match status" value="1"/>
</dbReference>
<evidence type="ECO:0000313" key="7">
    <source>
        <dbReference type="EMBL" id="SHI51201.1"/>
    </source>
</evidence>
<dbReference type="PANTHER" id="PTHR43776">
    <property type="entry name" value="TRANSPORT ATP-BINDING PROTEIN"/>
    <property type="match status" value="1"/>
</dbReference>
<sequence length="328" mass="35797">MTQPLIEVRDLEVHFPVGRTMFNAGATVRAVHRVSFEMGRGEVVGLVGESGSGKTTLGRSLLRLIEPTGGSVRLNGKEVTGMSPADLRRARSDMQIIFQDPFASLNPRMSVGEILSEALHLHSIGSRADRRDRVAALLETVGLPPQAAERYPHEFSGGQRQRIGIARALSVEPAFIVADEPVSALDVSIQAQIVNLLAELREKMKLSILFIGHDLSVIEYLCDRVIVLYLGKVMESGTVAEIYQRPRHPYTRALLDAAPQVDANRRTDRIMLTGDLPSPVSPPSGCIFRTRCPFAQPECAATVPPLETKGADHRVACIRADEIDLVPG</sequence>
<dbReference type="PANTHER" id="PTHR43776:SF7">
    <property type="entry name" value="D,D-DIPEPTIDE TRANSPORT ATP-BINDING PROTEIN DDPF-RELATED"/>
    <property type="match status" value="1"/>
</dbReference>
<dbReference type="Pfam" id="PF08352">
    <property type="entry name" value="oligo_HPY"/>
    <property type="match status" value="1"/>
</dbReference>
<evidence type="ECO:0000256" key="5">
    <source>
        <dbReference type="ARBA" id="ARBA00022840"/>
    </source>
</evidence>
<dbReference type="Proteomes" id="UP000184292">
    <property type="component" value="Unassembled WGS sequence"/>
</dbReference>
<name>A0A1M6BR75_9RHOB</name>
<dbReference type="InterPro" id="IPR003593">
    <property type="entry name" value="AAA+_ATPase"/>
</dbReference>
<protein>
    <submittedName>
        <fullName evidence="7">Peptide/nickel transport system ATP-binding protein</fullName>
    </submittedName>
</protein>
<dbReference type="RefSeq" id="WP_073326555.1">
    <property type="nucleotide sequence ID" value="NZ_FQYO01000002.1"/>
</dbReference>
<dbReference type="SMART" id="SM00382">
    <property type="entry name" value="AAA"/>
    <property type="match status" value="1"/>
</dbReference>
<evidence type="ECO:0000256" key="1">
    <source>
        <dbReference type="ARBA" id="ARBA00004417"/>
    </source>
</evidence>
<dbReference type="OrthoDB" id="9802264at2"/>
<evidence type="ECO:0000259" key="6">
    <source>
        <dbReference type="PROSITE" id="PS50893"/>
    </source>
</evidence>
<keyword evidence="3" id="KW-0813">Transport</keyword>
<dbReference type="InterPro" id="IPR017871">
    <property type="entry name" value="ABC_transporter-like_CS"/>
</dbReference>
<dbReference type="InterPro" id="IPR027417">
    <property type="entry name" value="P-loop_NTPase"/>
</dbReference>
<dbReference type="AlphaFoldDB" id="A0A1M6BR75"/>
<feature type="domain" description="ABC transporter" evidence="6">
    <location>
        <begin position="8"/>
        <end position="255"/>
    </location>
</feature>
<dbReference type="InterPro" id="IPR013563">
    <property type="entry name" value="Oligopep_ABC_C"/>
</dbReference>
<dbReference type="GO" id="GO:0016887">
    <property type="term" value="F:ATP hydrolysis activity"/>
    <property type="evidence" value="ECO:0007669"/>
    <property type="project" value="InterPro"/>
</dbReference>
<keyword evidence="8" id="KW-1185">Reference proteome</keyword>